<accession>A0A2P6SAA4</accession>
<gene>
    <name evidence="2" type="ORF">RchiOBHm_Chr1g0326441</name>
</gene>
<keyword evidence="1" id="KW-0732">Signal</keyword>
<protein>
    <submittedName>
        <fullName evidence="2">Uncharacterized protein</fullName>
    </submittedName>
</protein>
<dbReference type="EMBL" id="PDCK01000039">
    <property type="protein sequence ID" value="PRQ55607.1"/>
    <property type="molecule type" value="Genomic_DNA"/>
</dbReference>
<reference evidence="2 3" key="1">
    <citation type="journal article" date="2018" name="Nat. Genet.">
        <title>The Rosa genome provides new insights in the design of modern roses.</title>
        <authorList>
            <person name="Bendahmane M."/>
        </authorList>
    </citation>
    <scope>NUCLEOTIDE SEQUENCE [LARGE SCALE GENOMIC DNA]</scope>
    <source>
        <strain evidence="3">cv. Old Blush</strain>
    </source>
</reference>
<dbReference type="AlphaFoldDB" id="A0A2P6SAA4"/>
<feature type="signal peptide" evidence="1">
    <location>
        <begin position="1"/>
        <end position="24"/>
    </location>
</feature>
<evidence type="ECO:0000256" key="1">
    <source>
        <dbReference type="SAM" id="SignalP"/>
    </source>
</evidence>
<sequence length="44" mass="5130">MQVGLSVSGVLLLAFLWMLKAVLEEHLYSQNMNLVNHYFKELHI</sequence>
<dbReference type="Proteomes" id="UP000238479">
    <property type="component" value="Chromosome 1"/>
</dbReference>
<keyword evidence="3" id="KW-1185">Reference proteome</keyword>
<name>A0A2P6SAA4_ROSCH</name>
<dbReference type="Gramene" id="PRQ55607">
    <property type="protein sequence ID" value="PRQ55607"/>
    <property type="gene ID" value="RchiOBHm_Chr1g0326441"/>
</dbReference>
<evidence type="ECO:0000313" key="2">
    <source>
        <dbReference type="EMBL" id="PRQ55607.1"/>
    </source>
</evidence>
<organism evidence="2 3">
    <name type="scientific">Rosa chinensis</name>
    <name type="common">China rose</name>
    <dbReference type="NCBI Taxonomy" id="74649"/>
    <lineage>
        <taxon>Eukaryota</taxon>
        <taxon>Viridiplantae</taxon>
        <taxon>Streptophyta</taxon>
        <taxon>Embryophyta</taxon>
        <taxon>Tracheophyta</taxon>
        <taxon>Spermatophyta</taxon>
        <taxon>Magnoliopsida</taxon>
        <taxon>eudicotyledons</taxon>
        <taxon>Gunneridae</taxon>
        <taxon>Pentapetalae</taxon>
        <taxon>rosids</taxon>
        <taxon>fabids</taxon>
        <taxon>Rosales</taxon>
        <taxon>Rosaceae</taxon>
        <taxon>Rosoideae</taxon>
        <taxon>Rosoideae incertae sedis</taxon>
        <taxon>Rosa</taxon>
    </lineage>
</organism>
<evidence type="ECO:0000313" key="3">
    <source>
        <dbReference type="Proteomes" id="UP000238479"/>
    </source>
</evidence>
<comment type="caution">
    <text evidence="2">The sequence shown here is derived from an EMBL/GenBank/DDBJ whole genome shotgun (WGS) entry which is preliminary data.</text>
</comment>
<proteinExistence type="predicted"/>
<feature type="chain" id="PRO_5015110252" evidence="1">
    <location>
        <begin position="25"/>
        <end position="44"/>
    </location>
</feature>